<evidence type="ECO:0000256" key="1">
    <source>
        <dbReference type="SAM" id="Phobius"/>
    </source>
</evidence>
<keyword evidence="1" id="KW-0472">Membrane</keyword>
<feature type="transmembrane region" description="Helical" evidence="1">
    <location>
        <begin position="70"/>
        <end position="90"/>
    </location>
</feature>
<name>A0A6C0HEK6_9ZZZZ</name>
<accession>A0A6C0HEK6</accession>
<proteinExistence type="predicted"/>
<evidence type="ECO:0000313" key="2">
    <source>
        <dbReference type="EMBL" id="QHT78864.1"/>
    </source>
</evidence>
<protein>
    <submittedName>
        <fullName evidence="2">Uncharacterized protein</fullName>
    </submittedName>
</protein>
<keyword evidence="1" id="KW-0812">Transmembrane</keyword>
<feature type="transmembrane region" description="Helical" evidence="1">
    <location>
        <begin position="40"/>
        <end position="58"/>
    </location>
</feature>
<reference evidence="2" key="1">
    <citation type="journal article" date="2020" name="Nature">
        <title>Giant virus diversity and host interactions through global metagenomics.</title>
        <authorList>
            <person name="Schulz F."/>
            <person name="Roux S."/>
            <person name="Paez-Espino D."/>
            <person name="Jungbluth S."/>
            <person name="Walsh D.A."/>
            <person name="Denef V.J."/>
            <person name="McMahon K.D."/>
            <person name="Konstantinidis K.T."/>
            <person name="Eloe-Fadrosh E.A."/>
            <person name="Kyrpides N.C."/>
            <person name="Woyke T."/>
        </authorList>
    </citation>
    <scope>NUCLEOTIDE SEQUENCE</scope>
    <source>
        <strain evidence="2">GVMAG-M-3300023179-97</strain>
    </source>
</reference>
<organism evidence="2">
    <name type="scientific">viral metagenome</name>
    <dbReference type="NCBI Taxonomy" id="1070528"/>
    <lineage>
        <taxon>unclassified sequences</taxon>
        <taxon>metagenomes</taxon>
        <taxon>organismal metagenomes</taxon>
    </lineage>
</organism>
<feature type="transmembrane region" description="Helical" evidence="1">
    <location>
        <begin position="110"/>
        <end position="127"/>
    </location>
</feature>
<keyword evidence="1" id="KW-1133">Transmembrane helix</keyword>
<dbReference type="AlphaFoldDB" id="A0A6C0HEK6"/>
<feature type="transmembrane region" description="Helical" evidence="1">
    <location>
        <begin position="7"/>
        <end position="28"/>
    </location>
</feature>
<dbReference type="EMBL" id="MN739942">
    <property type="protein sequence ID" value="QHT78864.1"/>
    <property type="molecule type" value="Genomic_DNA"/>
</dbReference>
<sequence length="141" mass="15467">MSTITTFWISTTIGIALFTLTLLFGYLHTTYGIDANFLKWLLLPTLGYAITIGLNSFLQSTVCGKVRFQQIAMGSLTVPIAILFFLILSLSSFIRSPIESAIPYSLRAKYAGLFAVGFYMFWAGMFGESISSGFAQSCPKA</sequence>